<sequence>MAPPRWTCPEQYAFLVEYLPMFLEYMATNKQSKFWALLNSAWNYSPPKPPARMTARVGSNISSPQSNSNDTKRRWRRVKQLQAWMRNERKKRLGAANVSSTRKTSALSRTGSSVRKRLHQEEEVYEALYKEKLQALYEEEFTKQPIESDDSGSDSGTENSKQARLKDQRSKRMKIRREVRTKAWAMEADDVKERVRNKLEEERREMEELELGEEEGLARTPTQRQNAIEKQVELLRQTCATINRLSGWSTVVLTGGLNPSLKNEKVSIQTVSFGTTSAGSTFPDSYPRWDLDLVQPFLSWLKTVYDDPLKRASIQTDRSTESAPNNNHAPLDVSTLSTIPEEDPFAVNDSITPDLDALPTNEDLEPAYSSPSPPIATDNHLQGDGGPSQPLWMAFGGRPPTPPPPPTIVPNVQEVPQFPIDPALMNTIPEPTTNARPHAAHSSDNSLPNTPISVESQTGEQPHSSAAAIPPSIPPSQEDSQSGVQPTPSSVSQTTTAASLPTVSSPPPVSEETMDVQMRPYIAPKIQRTVSNPPGCSRGGRGCSGGRGGRQRSGGRGGRQRGGRRGGRQRGGSRVVGEGVGENDENVPAGGPNVTQVQPFTAAQRRKADAYNNMLKNVTPNLDGLYPLANFGPPPTDSVPAVGTKRSRKASKLSDGTAAYLVPSAEELEKAEEVRKQKAAQRALKRGGNMLDTGRGAKRYVEKHALFVVPNVSISSAPKPVE</sequence>
<reference evidence="3 4" key="1">
    <citation type="submission" date="2014-04" db="EMBL/GenBank/DDBJ databases">
        <authorList>
            <consortium name="DOE Joint Genome Institute"/>
            <person name="Kuo A."/>
            <person name="Gay G."/>
            <person name="Dore J."/>
            <person name="Kohler A."/>
            <person name="Nagy L.G."/>
            <person name="Floudas D."/>
            <person name="Copeland A."/>
            <person name="Barry K.W."/>
            <person name="Cichocki N."/>
            <person name="Veneault-Fourrey C."/>
            <person name="LaButti K."/>
            <person name="Lindquist E.A."/>
            <person name="Lipzen A."/>
            <person name="Lundell T."/>
            <person name="Morin E."/>
            <person name="Murat C."/>
            <person name="Sun H."/>
            <person name="Tunlid A."/>
            <person name="Henrissat B."/>
            <person name="Grigoriev I.V."/>
            <person name="Hibbett D.S."/>
            <person name="Martin F."/>
            <person name="Nordberg H.P."/>
            <person name="Cantor M.N."/>
            <person name="Hua S.X."/>
        </authorList>
    </citation>
    <scope>NUCLEOTIDE SEQUENCE [LARGE SCALE GENOMIC DNA]</scope>
    <source>
        <strain evidence="4">h7</strain>
    </source>
</reference>
<dbReference type="STRING" id="686832.A0A0C2Y365"/>
<dbReference type="Proteomes" id="UP000053424">
    <property type="component" value="Unassembled WGS sequence"/>
</dbReference>
<feature type="compositionally biased region" description="Gly residues" evidence="2">
    <location>
        <begin position="537"/>
        <end position="557"/>
    </location>
</feature>
<organism evidence="3 4">
    <name type="scientific">Hebeloma cylindrosporum</name>
    <dbReference type="NCBI Taxonomy" id="76867"/>
    <lineage>
        <taxon>Eukaryota</taxon>
        <taxon>Fungi</taxon>
        <taxon>Dikarya</taxon>
        <taxon>Basidiomycota</taxon>
        <taxon>Agaricomycotina</taxon>
        <taxon>Agaricomycetes</taxon>
        <taxon>Agaricomycetidae</taxon>
        <taxon>Agaricales</taxon>
        <taxon>Agaricineae</taxon>
        <taxon>Hymenogastraceae</taxon>
        <taxon>Hebeloma</taxon>
    </lineage>
</organism>
<feature type="coiled-coil region" evidence="1">
    <location>
        <begin position="185"/>
        <end position="219"/>
    </location>
</feature>
<feature type="region of interest" description="Disordered" evidence="2">
    <location>
        <begin position="93"/>
        <end position="114"/>
    </location>
</feature>
<gene>
    <name evidence="3" type="ORF">M413DRAFT_9431</name>
</gene>
<keyword evidence="1" id="KW-0175">Coiled coil</keyword>
<evidence type="ECO:0000313" key="4">
    <source>
        <dbReference type="Proteomes" id="UP000053424"/>
    </source>
</evidence>
<dbReference type="HOGENOM" id="CLU_383119_0_0_1"/>
<evidence type="ECO:0000256" key="1">
    <source>
        <dbReference type="SAM" id="Coils"/>
    </source>
</evidence>
<feature type="compositionally biased region" description="Pro residues" evidence="2">
    <location>
        <begin position="399"/>
        <end position="408"/>
    </location>
</feature>
<feature type="compositionally biased region" description="Basic residues" evidence="2">
    <location>
        <begin position="558"/>
        <end position="568"/>
    </location>
</feature>
<feature type="region of interest" description="Disordered" evidence="2">
    <location>
        <begin position="636"/>
        <end position="655"/>
    </location>
</feature>
<dbReference type="EMBL" id="KN831774">
    <property type="protein sequence ID" value="KIM44283.1"/>
    <property type="molecule type" value="Genomic_DNA"/>
</dbReference>
<evidence type="ECO:0000256" key="2">
    <source>
        <dbReference type="SAM" id="MobiDB-lite"/>
    </source>
</evidence>
<dbReference type="AlphaFoldDB" id="A0A0C2Y365"/>
<evidence type="ECO:0000313" key="3">
    <source>
        <dbReference type="EMBL" id="KIM44283.1"/>
    </source>
</evidence>
<feature type="region of interest" description="Disordered" evidence="2">
    <location>
        <begin position="143"/>
        <end position="172"/>
    </location>
</feature>
<protein>
    <submittedName>
        <fullName evidence="3">Uncharacterized protein</fullName>
    </submittedName>
</protein>
<name>A0A0C2Y365_HEBCY</name>
<feature type="region of interest" description="Disordered" evidence="2">
    <location>
        <begin position="343"/>
        <end position="598"/>
    </location>
</feature>
<feature type="compositionally biased region" description="Polar residues" evidence="2">
    <location>
        <begin position="97"/>
        <end position="113"/>
    </location>
</feature>
<proteinExistence type="predicted"/>
<reference evidence="4" key="2">
    <citation type="submission" date="2015-01" db="EMBL/GenBank/DDBJ databases">
        <title>Evolutionary Origins and Diversification of the Mycorrhizal Mutualists.</title>
        <authorList>
            <consortium name="DOE Joint Genome Institute"/>
            <consortium name="Mycorrhizal Genomics Consortium"/>
            <person name="Kohler A."/>
            <person name="Kuo A."/>
            <person name="Nagy L.G."/>
            <person name="Floudas D."/>
            <person name="Copeland A."/>
            <person name="Barry K.W."/>
            <person name="Cichocki N."/>
            <person name="Veneault-Fourrey C."/>
            <person name="LaButti K."/>
            <person name="Lindquist E.A."/>
            <person name="Lipzen A."/>
            <person name="Lundell T."/>
            <person name="Morin E."/>
            <person name="Murat C."/>
            <person name="Riley R."/>
            <person name="Ohm R."/>
            <person name="Sun H."/>
            <person name="Tunlid A."/>
            <person name="Henrissat B."/>
            <person name="Grigoriev I.V."/>
            <person name="Hibbett D.S."/>
            <person name="Martin F."/>
        </authorList>
    </citation>
    <scope>NUCLEOTIDE SEQUENCE [LARGE SCALE GENOMIC DNA]</scope>
    <source>
        <strain evidence="4">h7</strain>
    </source>
</reference>
<keyword evidence="4" id="KW-1185">Reference proteome</keyword>
<feature type="region of interest" description="Disordered" evidence="2">
    <location>
        <begin position="315"/>
        <end position="334"/>
    </location>
</feature>
<feature type="compositionally biased region" description="Low complexity" evidence="2">
    <location>
        <begin position="484"/>
        <end position="503"/>
    </location>
</feature>
<feature type="compositionally biased region" description="Polar residues" evidence="2">
    <location>
        <begin position="442"/>
        <end position="463"/>
    </location>
</feature>
<dbReference type="OrthoDB" id="3054036at2759"/>
<accession>A0A0C2Y365</accession>